<evidence type="ECO:0000313" key="11">
    <source>
        <dbReference type="Proteomes" id="UP001500449"/>
    </source>
</evidence>
<comment type="caution">
    <text evidence="10">The sequence shown here is derived from an EMBL/GenBank/DDBJ whole genome shotgun (WGS) entry which is preliminary data.</text>
</comment>
<reference evidence="10 11" key="1">
    <citation type="journal article" date="2019" name="Int. J. Syst. Evol. Microbiol.">
        <title>The Global Catalogue of Microorganisms (GCM) 10K type strain sequencing project: providing services to taxonomists for standard genome sequencing and annotation.</title>
        <authorList>
            <consortium name="The Broad Institute Genomics Platform"/>
            <consortium name="The Broad Institute Genome Sequencing Center for Infectious Disease"/>
            <person name="Wu L."/>
            <person name="Ma J."/>
        </authorList>
    </citation>
    <scope>NUCLEOTIDE SEQUENCE [LARGE SCALE GENOMIC DNA]</scope>
    <source>
        <strain evidence="10 11">JCM 16009</strain>
    </source>
</reference>
<evidence type="ECO:0000256" key="3">
    <source>
        <dbReference type="ARBA" id="ARBA00022475"/>
    </source>
</evidence>
<evidence type="ECO:0000256" key="5">
    <source>
        <dbReference type="ARBA" id="ARBA00022692"/>
    </source>
</evidence>
<comment type="subcellular location">
    <subcellularLocation>
        <location evidence="1">Cell inner membrane</location>
        <topology evidence="1">Multi-pass membrane protein</topology>
    </subcellularLocation>
    <subcellularLocation>
        <location evidence="8">Cell membrane</location>
        <topology evidence="8">Multi-pass membrane protein</topology>
    </subcellularLocation>
</comment>
<feature type="transmembrane region" description="Helical" evidence="8">
    <location>
        <begin position="246"/>
        <end position="263"/>
    </location>
</feature>
<dbReference type="SUPFAM" id="SSF161098">
    <property type="entry name" value="MetI-like"/>
    <property type="match status" value="2"/>
</dbReference>
<organism evidence="10 11">
    <name type="scientific">Pseudonocardia ailaonensis</name>
    <dbReference type="NCBI Taxonomy" id="367279"/>
    <lineage>
        <taxon>Bacteria</taxon>
        <taxon>Bacillati</taxon>
        <taxon>Actinomycetota</taxon>
        <taxon>Actinomycetes</taxon>
        <taxon>Pseudonocardiales</taxon>
        <taxon>Pseudonocardiaceae</taxon>
        <taxon>Pseudonocardia</taxon>
    </lineage>
</organism>
<evidence type="ECO:0000256" key="1">
    <source>
        <dbReference type="ARBA" id="ARBA00004429"/>
    </source>
</evidence>
<accession>A0ABN2N9Y3</accession>
<evidence type="ECO:0000256" key="2">
    <source>
        <dbReference type="ARBA" id="ARBA00022448"/>
    </source>
</evidence>
<evidence type="ECO:0000256" key="8">
    <source>
        <dbReference type="RuleBase" id="RU363032"/>
    </source>
</evidence>
<protein>
    <submittedName>
        <fullName evidence="10">Iron ABC transporter permease</fullName>
    </submittedName>
</protein>
<dbReference type="EMBL" id="BAAAQK010000016">
    <property type="protein sequence ID" value="GAA1857980.1"/>
    <property type="molecule type" value="Genomic_DNA"/>
</dbReference>
<keyword evidence="6 8" id="KW-1133">Transmembrane helix</keyword>
<feature type="transmembrane region" description="Helical" evidence="8">
    <location>
        <begin position="527"/>
        <end position="545"/>
    </location>
</feature>
<dbReference type="Pfam" id="PF00528">
    <property type="entry name" value="BPD_transp_1"/>
    <property type="match status" value="2"/>
</dbReference>
<evidence type="ECO:0000256" key="6">
    <source>
        <dbReference type="ARBA" id="ARBA00022989"/>
    </source>
</evidence>
<dbReference type="RefSeq" id="WP_344419782.1">
    <property type="nucleotide sequence ID" value="NZ_BAAAQK010000016.1"/>
</dbReference>
<evidence type="ECO:0000256" key="4">
    <source>
        <dbReference type="ARBA" id="ARBA00022519"/>
    </source>
</evidence>
<dbReference type="Proteomes" id="UP001500449">
    <property type="component" value="Unassembled WGS sequence"/>
</dbReference>
<keyword evidence="4" id="KW-0997">Cell inner membrane</keyword>
<feature type="transmembrane region" description="Helical" evidence="8">
    <location>
        <begin position="421"/>
        <end position="441"/>
    </location>
</feature>
<keyword evidence="11" id="KW-1185">Reference proteome</keyword>
<dbReference type="PROSITE" id="PS50928">
    <property type="entry name" value="ABC_TM1"/>
    <property type="match status" value="2"/>
</dbReference>
<feature type="transmembrane region" description="Helical" evidence="8">
    <location>
        <begin position="48"/>
        <end position="80"/>
    </location>
</feature>
<feature type="transmembrane region" description="Helical" evidence="8">
    <location>
        <begin position="291"/>
        <end position="316"/>
    </location>
</feature>
<evidence type="ECO:0000313" key="10">
    <source>
        <dbReference type="EMBL" id="GAA1857980.1"/>
    </source>
</evidence>
<sequence length="555" mass="58739">MPSIPLLVVLAVLILVPVGLVALAAVSVDVPRPGGFTFDLTLANLASVVSGAVGSATINSLGIATAATVLAVAIGGYVAFVTARTDAPFGRAIYACGLIPMFLPSYVGALAWAMLGSPASGLLNVAFRDLGLGLEINVYSRVGLVLVCALFYAPYAFLLIHASMTMMNPDLEDAAAIHGGSRWRMLRSVTFPLALPAVLGSALLIFVLVLENFPVAQVLATPGNIETLPTYIYRMMGFFPSRGTEAAALAVVLVAFVVLLTLAQRRVLAKRSFTTVTGKGMRARRIALGRFRWLALVPVLLYFVASIVLPLGALLVTSLRTSPFMPSFSSLLRPGALDGSAFGTVFADAQFWSSTVNSVIVAVAAALGGTVLSFAVAYVVYRTSARARAQLEAISMLPLAIPALVLGMGILWTWLLIPLPLYGTLGLLVVAFLGVQMPQGLRSVAASIRSTDRDLEDSAVVHGRSRVRAVLGITVPLMKVALSSTFLLLLMLSMRELTVPLLLYTRDTTLLSVAIFDRFENGGGSQSAAAISLVYCLLMFVLAYLPRRFGQKANA</sequence>
<dbReference type="CDD" id="cd06261">
    <property type="entry name" value="TM_PBP2"/>
    <property type="match status" value="1"/>
</dbReference>
<dbReference type="InterPro" id="IPR000515">
    <property type="entry name" value="MetI-like"/>
</dbReference>
<keyword evidence="3" id="KW-1003">Cell membrane</keyword>
<comment type="similarity">
    <text evidence="8">Belongs to the binding-protein-dependent transport system permease family.</text>
</comment>
<feature type="transmembrane region" description="Helical" evidence="8">
    <location>
        <begin position="92"/>
        <end position="115"/>
    </location>
</feature>
<feature type="transmembrane region" description="Helical" evidence="8">
    <location>
        <begin position="469"/>
        <end position="492"/>
    </location>
</feature>
<dbReference type="PANTHER" id="PTHR43357:SF4">
    <property type="entry name" value="INNER MEMBRANE ABC TRANSPORTER PERMEASE PROTEIN YDCV"/>
    <property type="match status" value="1"/>
</dbReference>
<dbReference type="PANTHER" id="PTHR43357">
    <property type="entry name" value="INNER MEMBRANE ABC TRANSPORTER PERMEASE PROTEIN YDCV"/>
    <property type="match status" value="1"/>
</dbReference>
<proteinExistence type="inferred from homology"/>
<keyword evidence="7 8" id="KW-0472">Membrane</keyword>
<keyword evidence="5 8" id="KW-0812">Transmembrane</keyword>
<evidence type="ECO:0000256" key="7">
    <source>
        <dbReference type="ARBA" id="ARBA00023136"/>
    </source>
</evidence>
<gene>
    <name evidence="10" type="ORF">GCM10009836_42680</name>
</gene>
<dbReference type="Gene3D" id="1.10.3720.10">
    <property type="entry name" value="MetI-like"/>
    <property type="match status" value="2"/>
</dbReference>
<feature type="transmembrane region" description="Helical" evidence="8">
    <location>
        <begin position="393"/>
        <end position="415"/>
    </location>
</feature>
<keyword evidence="2 8" id="KW-0813">Transport</keyword>
<name>A0ABN2N9Y3_9PSEU</name>
<dbReference type="InterPro" id="IPR035906">
    <property type="entry name" value="MetI-like_sf"/>
</dbReference>
<evidence type="ECO:0000259" key="9">
    <source>
        <dbReference type="PROSITE" id="PS50928"/>
    </source>
</evidence>
<feature type="transmembrane region" description="Helical" evidence="8">
    <location>
        <begin position="359"/>
        <end position="381"/>
    </location>
</feature>
<feature type="transmembrane region" description="Helical" evidence="8">
    <location>
        <begin position="189"/>
        <end position="210"/>
    </location>
</feature>
<feature type="domain" description="ABC transmembrane type-1" evidence="9">
    <location>
        <begin position="355"/>
        <end position="546"/>
    </location>
</feature>
<feature type="transmembrane region" description="Helical" evidence="8">
    <location>
        <begin position="138"/>
        <end position="160"/>
    </location>
</feature>
<feature type="domain" description="ABC transmembrane type-1" evidence="9">
    <location>
        <begin position="57"/>
        <end position="264"/>
    </location>
</feature>